<evidence type="ECO:0000313" key="4">
    <source>
        <dbReference type="Proteomes" id="UP000022447"/>
    </source>
</evidence>
<evidence type="ECO:0000256" key="1">
    <source>
        <dbReference type="SAM" id="MobiDB-lite"/>
    </source>
</evidence>
<proteinExistence type="predicted"/>
<keyword evidence="4" id="KW-1185">Reference proteome</keyword>
<keyword evidence="2" id="KW-0732">Signal</keyword>
<dbReference type="EMBL" id="JALZ01000023">
    <property type="protein sequence ID" value="ETX13576.1"/>
    <property type="molecule type" value="Genomic_DNA"/>
</dbReference>
<evidence type="ECO:0000313" key="3">
    <source>
        <dbReference type="EMBL" id="ETX13576.1"/>
    </source>
</evidence>
<comment type="caution">
    <text evidence="3">The sequence shown here is derived from an EMBL/GenBank/DDBJ whole genome shotgun (WGS) entry which is preliminary data.</text>
</comment>
<feature type="chain" id="PRO_5004978292" evidence="2">
    <location>
        <begin position="22"/>
        <end position="507"/>
    </location>
</feature>
<reference evidence="3 4" key="1">
    <citation type="submission" date="2014-01" db="EMBL/GenBank/DDBJ databases">
        <title>Roseivivax halodurans JCM 10272 Genome Sequencing.</title>
        <authorList>
            <person name="Lai Q."/>
            <person name="Li G."/>
            <person name="Shao Z."/>
        </authorList>
    </citation>
    <scope>NUCLEOTIDE SEQUENCE [LARGE SCALE GENOMIC DNA]</scope>
    <source>
        <strain evidence="3 4">JCM 10272</strain>
    </source>
</reference>
<organism evidence="3 4">
    <name type="scientific">Roseivivax halodurans JCM 10272</name>
    <dbReference type="NCBI Taxonomy" id="1449350"/>
    <lineage>
        <taxon>Bacteria</taxon>
        <taxon>Pseudomonadati</taxon>
        <taxon>Pseudomonadota</taxon>
        <taxon>Alphaproteobacteria</taxon>
        <taxon>Rhodobacterales</taxon>
        <taxon>Roseobacteraceae</taxon>
        <taxon>Roseivivax</taxon>
    </lineage>
</organism>
<evidence type="ECO:0000256" key="2">
    <source>
        <dbReference type="SAM" id="SignalP"/>
    </source>
</evidence>
<protein>
    <submittedName>
        <fullName evidence="3">Uncharacterized protein</fullName>
    </submittedName>
</protein>
<dbReference type="Proteomes" id="UP000022447">
    <property type="component" value="Unassembled WGS sequence"/>
</dbReference>
<name>X7EED4_9RHOB</name>
<feature type="region of interest" description="Disordered" evidence="1">
    <location>
        <begin position="390"/>
        <end position="419"/>
    </location>
</feature>
<accession>X7EED4</accession>
<sequence>MRLLASAALSVGVASASTVYAQEADELVLYGAMVEAPEGTPLASATIIGGTMGVRSFVVPADTVSEPGVCIRMWSDGPCNPVSAQHEAEALAPLAIVDTQISESAAAEWYRSLRLTQEPLIGIYEPDTDGGVSIMTQNPIGGFERPDALLEPSGNASGMVVLRGDAVGPMSAGAPVAHAEKGLVGVLSRASDGMATMHNIADIVTLARNSGVNVPDNMTPSEQNPGGLPPRVESETGRIYYFGDYSYIGNLSGFYGPSGGMGFDETFVTDVTFSVWEIDTSTGARARIAAGAKALPLIPAGMSLEAPFSDTPGDTLASCVVHATPRSGDRDIVVLQFWRNAPERYNDQIHDKSYDEAAPPLTGWAEGETPCDHALSGIDDGRLAALAGRAPTPSVAAEDDEPESDTEEADWRPLENWEPTGRGAQRLALGSRTLIAGCTESRELVVALTPAGGIGRLSLDGSDLGASAIEGDHLYVFVPADATGVLTAEIEDEMLQVSLAPIQGDCR</sequence>
<dbReference type="eggNOG" id="ENOG5033Q4S">
    <property type="taxonomic scope" value="Bacteria"/>
</dbReference>
<dbReference type="AlphaFoldDB" id="X7EED4"/>
<gene>
    <name evidence="3" type="ORF">OCH239_09865</name>
</gene>
<feature type="compositionally biased region" description="Acidic residues" evidence="1">
    <location>
        <begin position="397"/>
        <end position="408"/>
    </location>
</feature>
<feature type="signal peptide" evidence="2">
    <location>
        <begin position="1"/>
        <end position="21"/>
    </location>
</feature>